<dbReference type="InterPro" id="IPR012338">
    <property type="entry name" value="Beta-lactam/transpept-like"/>
</dbReference>
<dbReference type="Gene3D" id="3.40.710.10">
    <property type="entry name" value="DD-peptidase/beta-lactamase superfamily"/>
    <property type="match status" value="2"/>
</dbReference>
<dbReference type="InterPro" id="IPR000667">
    <property type="entry name" value="Peptidase_S13"/>
</dbReference>
<sequence length="494" mass="52985">MTVHSESPLDSVWFHATTVLKTLAVGSCLLVLFPTRSLAAPSALCSNQLPAAIAAIVNRPMFARSRFGVLVQTLGNQETLYARDANRYFIPASNAKLLTTAAVLSKFGSRYRIRTPVYGVQASSGWRIRLVGQGDPSFTDAQLISLAQQMSQKGIRQIARLEVEDQDREPINGNWAVGDVRESYGTPVSRLIVNRNVVALTLFPQAVGQPLRLQWKDAAQATQWKIENASVTTPEPAPEYITVERGLAQPTLKISGQLRVGAAPYVDAIAVFDPAAHFLSRFQHALSQVGITVDQALVSHTPDLIGAEIAAIDSPTIAELVKFTNQNSDNLYAEALLKLLGAERASPPESSVLGKGLSALTEVLARLGIDQEGFSIVDGAGLARQDLITPAALVQTLQTMSQHPEGAFYRSSLPIAGLSGSLQNRLQNTPAQGVVQAKTGTLTGISALSGYVSPTQHPPLVFSLILNQSRDSALVQRDALDEIALLLAQLRSCS</sequence>
<dbReference type="GO" id="GO:0000270">
    <property type="term" value="P:peptidoglycan metabolic process"/>
    <property type="evidence" value="ECO:0007669"/>
    <property type="project" value="TreeGrafter"/>
</dbReference>
<accession>A0A8J7Z6N8</accession>
<dbReference type="AlphaFoldDB" id="A0A8J7Z6N8"/>
<feature type="transmembrane region" description="Helical" evidence="3">
    <location>
        <begin position="12"/>
        <end position="33"/>
    </location>
</feature>
<dbReference type="EC" id="3.4.16.4" evidence="4"/>
<dbReference type="PRINTS" id="PR00922">
    <property type="entry name" value="DADACBPTASE3"/>
</dbReference>
<evidence type="ECO:0000313" key="4">
    <source>
        <dbReference type="EMBL" id="NDJ17413.1"/>
    </source>
</evidence>
<dbReference type="Proteomes" id="UP000646053">
    <property type="component" value="Unassembled WGS sequence"/>
</dbReference>
<dbReference type="Gene3D" id="3.50.80.20">
    <property type="entry name" value="D-Ala-D-Ala carboxypeptidase C, peptidase S13"/>
    <property type="match status" value="1"/>
</dbReference>
<evidence type="ECO:0000313" key="5">
    <source>
        <dbReference type="Proteomes" id="UP000646053"/>
    </source>
</evidence>
<dbReference type="PANTHER" id="PTHR30023">
    <property type="entry name" value="D-ALANYL-D-ALANINE CARBOXYPEPTIDASE"/>
    <property type="match status" value="1"/>
</dbReference>
<dbReference type="GO" id="GO:0006508">
    <property type="term" value="P:proteolysis"/>
    <property type="evidence" value="ECO:0007669"/>
    <property type="project" value="InterPro"/>
</dbReference>
<gene>
    <name evidence="4" type="primary">dacB</name>
    <name evidence="4" type="ORF">GS601_08940</name>
</gene>
<dbReference type="EMBL" id="WVIE01000008">
    <property type="protein sequence ID" value="NDJ17413.1"/>
    <property type="molecule type" value="Genomic_DNA"/>
</dbReference>
<keyword evidence="3" id="KW-0472">Membrane</keyword>
<evidence type="ECO:0000256" key="2">
    <source>
        <dbReference type="ARBA" id="ARBA00022801"/>
    </source>
</evidence>
<organism evidence="4 5">
    <name type="scientific">Myxacorys almedinensis A</name>
    <dbReference type="NCBI Taxonomy" id="2690445"/>
    <lineage>
        <taxon>Bacteria</taxon>
        <taxon>Bacillati</taxon>
        <taxon>Cyanobacteriota</taxon>
        <taxon>Cyanophyceae</taxon>
        <taxon>Leptolyngbyales</taxon>
        <taxon>Leptolyngbyaceae</taxon>
        <taxon>Myxacorys</taxon>
        <taxon>Myxacorys almedinensis</taxon>
    </lineage>
</organism>
<keyword evidence="4" id="KW-0121">Carboxypeptidase</keyword>
<comment type="caution">
    <text evidence="4">The sequence shown here is derived from an EMBL/GenBank/DDBJ whole genome shotgun (WGS) entry which is preliminary data.</text>
</comment>
<evidence type="ECO:0000256" key="3">
    <source>
        <dbReference type="SAM" id="Phobius"/>
    </source>
</evidence>
<keyword evidence="5" id="KW-1185">Reference proteome</keyword>
<name>A0A8J7Z6N8_9CYAN</name>
<reference evidence="4" key="1">
    <citation type="submission" date="2019-12" db="EMBL/GenBank/DDBJ databases">
        <title>High-Quality draft genome sequences of three cyanobacteria isolated from the limestone walls of the Old Cathedral of Coimbra.</title>
        <authorList>
            <person name="Tiago I."/>
            <person name="Soares F."/>
            <person name="Portugal A."/>
        </authorList>
    </citation>
    <scope>NUCLEOTIDE SEQUENCE</scope>
    <source>
        <strain evidence="4">A</strain>
    </source>
</reference>
<dbReference type="RefSeq" id="WP_162422927.1">
    <property type="nucleotide sequence ID" value="NZ_WVIE01000008.1"/>
</dbReference>
<comment type="similarity">
    <text evidence="1">Belongs to the peptidase S13 family.</text>
</comment>
<evidence type="ECO:0000256" key="1">
    <source>
        <dbReference type="ARBA" id="ARBA00006096"/>
    </source>
</evidence>
<keyword evidence="2 4" id="KW-0378">Hydrolase</keyword>
<dbReference type="NCBIfam" id="TIGR00666">
    <property type="entry name" value="PBP4"/>
    <property type="match status" value="1"/>
</dbReference>
<protein>
    <submittedName>
        <fullName evidence="4">D-alanyl-D-alanine carboxypeptidase/D-alanyl-D-alanine-endopeptidase</fullName>
        <ecNumber evidence="4">3.4.16.4</ecNumber>
    </submittedName>
</protein>
<dbReference type="GO" id="GO:0009002">
    <property type="term" value="F:serine-type D-Ala-D-Ala carboxypeptidase activity"/>
    <property type="evidence" value="ECO:0007669"/>
    <property type="project" value="UniProtKB-EC"/>
</dbReference>
<dbReference type="PANTHER" id="PTHR30023:SF0">
    <property type="entry name" value="PENICILLIN-SENSITIVE CARBOXYPEPTIDASE A"/>
    <property type="match status" value="1"/>
</dbReference>
<dbReference type="SUPFAM" id="SSF56601">
    <property type="entry name" value="beta-lactamase/transpeptidase-like"/>
    <property type="match status" value="1"/>
</dbReference>
<dbReference type="Pfam" id="PF02113">
    <property type="entry name" value="Peptidase_S13"/>
    <property type="match status" value="1"/>
</dbReference>
<keyword evidence="4" id="KW-0645">Protease</keyword>
<keyword evidence="3" id="KW-0812">Transmembrane</keyword>
<keyword evidence="3" id="KW-1133">Transmembrane helix</keyword>
<proteinExistence type="inferred from homology"/>